<dbReference type="Pfam" id="PF16900">
    <property type="entry name" value="REPA_OB_2"/>
    <property type="match status" value="1"/>
</dbReference>
<comment type="similarity">
    <text evidence="1">Belongs to the replication factor A protein 1 family.</text>
</comment>
<dbReference type="CDD" id="cd04476">
    <property type="entry name" value="RPA1_DBD_C"/>
    <property type="match status" value="1"/>
</dbReference>
<feature type="domain" description="Replication protein A 70 kDa DNA-binding subunit B/D first OB fold" evidence="6">
    <location>
        <begin position="46"/>
        <end position="150"/>
    </location>
</feature>
<dbReference type="InterPro" id="IPR031657">
    <property type="entry name" value="REPA_OB_2"/>
</dbReference>
<dbReference type="InterPro" id="IPR013955">
    <property type="entry name" value="Rep_factor-A_C"/>
</dbReference>
<dbReference type="Gene3D" id="2.40.50.140">
    <property type="entry name" value="Nucleic acid-binding proteins"/>
    <property type="match status" value="3"/>
</dbReference>
<evidence type="ECO:0000256" key="2">
    <source>
        <dbReference type="ARBA" id="ARBA00022723"/>
    </source>
</evidence>
<keyword evidence="4" id="KW-0862">Zinc</keyword>
<feature type="domain" description="Replication protein A OB" evidence="8">
    <location>
        <begin position="180"/>
        <end position="272"/>
    </location>
</feature>
<evidence type="ECO:0000256" key="5">
    <source>
        <dbReference type="ARBA" id="ARBA00023125"/>
    </source>
</evidence>
<dbReference type="SUPFAM" id="SSF50249">
    <property type="entry name" value="Nucleic acid-binding proteins"/>
    <property type="match status" value="3"/>
</dbReference>
<evidence type="ECO:0000256" key="3">
    <source>
        <dbReference type="ARBA" id="ARBA00022771"/>
    </source>
</evidence>
<dbReference type="EMBL" id="QPKB01000002">
    <property type="protein sequence ID" value="RWR76762.1"/>
    <property type="molecule type" value="Genomic_DNA"/>
</dbReference>
<keyword evidence="3" id="KW-0863">Zinc-finger</keyword>
<dbReference type="InterPro" id="IPR012340">
    <property type="entry name" value="NA-bd_OB-fold"/>
</dbReference>
<keyword evidence="10" id="KW-1185">Reference proteome</keyword>
<accession>A0A443NE29</accession>
<dbReference type="GO" id="GO:0003677">
    <property type="term" value="F:DNA binding"/>
    <property type="evidence" value="ECO:0007669"/>
    <property type="project" value="UniProtKB-KW"/>
</dbReference>
<evidence type="ECO:0000256" key="1">
    <source>
        <dbReference type="ARBA" id="ARBA00005690"/>
    </source>
</evidence>
<feature type="domain" description="Replication factor A C-terminal" evidence="7">
    <location>
        <begin position="328"/>
        <end position="469"/>
    </location>
</feature>
<proteinExistence type="inferred from homology"/>
<dbReference type="GO" id="GO:0008270">
    <property type="term" value="F:zinc ion binding"/>
    <property type="evidence" value="ECO:0007669"/>
    <property type="project" value="UniProtKB-KW"/>
</dbReference>
<evidence type="ECO:0000313" key="9">
    <source>
        <dbReference type="EMBL" id="RWR76762.1"/>
    </source>
</evidence>
<dbReference type="InterPro" id="IPR047192">
    <property type="entry name" value="Euk_RPA1_DBD_C"/>
</dbReference>
<dbReference type="PANTHER" id="PTHR47165:SF4">
    <property type="entry name" value="OS03G0429900 PROTEIN"/>
    <property type="match status" value="1"/>
</dbReference>
<dbReference type="AlphaFoldDB" id="A0A443NE29"/>
<name>A0A443NE29_9MAGN</name>
<dbReference type="InterPro" id="IPR003871">
    <property type="entry name" value="RFA1B/D_OB_1st"/>
</dbReference>
<dbReference type="Pfam" id="PF08646">
    <property type="entry name" value="Rep_fac-A_C"/>
    <property type="match status" value="1"/>
</dbReference>
<evidence type="ECO:0000259" key="7">
    <source>
        <dbReference type="Pfam" id="PF08646"/>
    </source>
</evidence>
<reference evidence="9 10" key="1">
    <citation type="journal article" date="2019" name="Nat. Plants">
        <title>Stout camphor tree genome fills gaps in understanding of flowering plant genome evolution.</title>
        <authorList>
            <person name="Chaw S.M."/>
            <person name="Liu Y.C."/>
            <person name="Wu Y.W."/>
            <person name="Wang H.Y."/>
            <person name="Lin C.I."/>
            <person name="Wu C.S."/>
            <person name="Ke H.M."/>
            <person name="Chang L.Y."/>
            <person name="Hsu C.Y."/>
            <person name="Yang H.T."/>
            <person name="Sudianto E."/>
            <person name="Hsu M.H."/>
            <person name="Wu K.P."/>
            <person name="Wang L.N."/>
            <person name="Leebens-Mack J.H."/>
            <person name="Tsai I.J."/>
        </authorList>
    </citation>
    <scope>NUCLEOTIDE SEQUENCE [LARGE SCALE GENOMIC DNA]</scope>
    <source>
        <strain evidence="10">cv. Chaw 1501</strain>
        <tissue evidence="9">Young leaves</tissue>
    </source>
</reference>
<dbReference type="Proteomes" id="UP000283530">
    <property type="component" value="Unassembled WGS sequence"/>
</dbReference>
<dbReference type="STRING" id="337451.A0A443NE29"/>
<dbReference type="Pfam" id="PF02721">
    <property type="entry name" value="DUF223"/>
    <property type="match status" value="1"/>
</dbReference>
<dbReference type="PANTHER" id="PTHR47165">
    <property type="entry name" value="OS03G0429900 PROTEIN"/>
    <property type="match status" value="1"/>
</dbReference>
<comment type="caution">
    <text evidence="9">The sequence shown here is derived from an EMBL/GenBank/DDBJ whole genome shotgun (WGS) entry which is preliminary data.</text>
</comment>
<evidence type="ECO:0000259" key="6">
    <source>
        <dbReference type="Pfam" id="PF02721"/>
    </source>
</evidence>
<dbReference type="OrthoDB" id="1931061at2759"/>
<organism evidence="9 10">
    <name type="scientific">Cinnamomum micranthum f. kanehirae</name>
    <dbReference type="NCBI Taxonomy" id="337451"/>
    <lineage>
        <taxon>Eukaryota</taxon>
        <taxon>Viridiplantae</taxon>
        <taxon>Streptophyta</taxon>
        <taxon>Embryophyta</taxon>
        <taxon>Tracheophyta</taxon>
        <taxon>Spermatophyta</taxon>
        <taxon>Magnoliopsida</taxon>
        <taxon>Magnoliidae</taxon>
        <taxon>Laurales</taxon>
        <taxon>Lauraceae</taxon>
        <taxon>Cinnamomum</taxon>
    </lineage>
</organism>
<evidence type="ECO:0000256" key="4">
    <source>
        <dbReference type="ARBA" id="ARBA00022833"/>
    </source>
</evidence>
<sequence>MYDGMLVENNLFDVQVHEGIVASNDRRSTHNNRQMPIHNKMQHPEYQTFDKLNPFRIHWNIKARVCRIWHQFQDQRSSHQKTIMKVLLIDEKSDQMLLTLEDNEIKSFGKNLREGTIFYIKQVKVVDASKTYRIVPGDFQLCLRQDSRVEEIIEDCNNIPSDRFHFKNFDQLPQLVNKIEQLIDVIGIVVNVSGVSTIRKRDNTMTQKLDVTIIDARAKSILMTLWEEILSFYKEQLSCPATIGKDLIATSVLVREFNGNLYLSSSYSTKLILDSEIDEAKHLRTWYADNKELRSTTPITDSNHKRATIAEWKSLRPDSATSNVVVGIKATISRSQLDQKIWYLACIKCGKKTLKNEENNYCPGCNLSSTETYPRYIMRLTLTDHTDTANVVLFDNEVAQLLQTSKDELSSLIADENEADKVAEKIRSILWKSFIFYLKMNGNGNNNPNQACPIKRISEINYAAESKRLLSLISNR</sequence>
<protein>
    <submittedName>
        <fullName evidence="9">Replication protein A DNA-binding subunit B isoform X1</fullName>
    </submittedName>
</protein>
<evidence type="ECO:0000313" key="10">
    <source>
        <dbReference type="Proteomes" id="UP000283530"/>
    </source>
</evidence>
<dbReference type="CDD" id="cd04475">
    <property type="entry name" value="RPA1_DBD_B"/>
    <property type="match status" value="1"/>
</dbReference>
<gene>
    <name evidence="9" type="ORF">CKAN_00522000</name>
</gene>
<evidence type="ECO:0000259" key="8">
    <source>
        <dbReference type="Pfam" id="PF16900"/>
    </source>
</evidence>
<keyword evidence="2" id="KW-0479">Metal-binding</keyword>
<keyword evidence="5 9" id="KW-0238">DNA-binding</keyword>